<dbReference type="GO" id="GO:0045132">
    <property type="term" value="P:meiotic chromosome segregation"/>
    <property type="evidence" value="ECO:0007669"/>
    <property type="project" value="InterPro"/>
</dbReference>
<dbReference type="GO" id="GO:0051177">
    <property type="term" value="P:meiotic sister chromatid cohesion"/>
    <property type="evidence" value="ECO:0007669"/>
    <property type="project" value="TreeGrafter"/>
</dbReference>
<dbReference type="Pfam" id="PF07557">
    <property type="entry name" value="Shugoshin_C"/>
    <property type="match status" value="1"/>
</dbReference>
<dbReference type="GO" id="GO:0005634">
    <property type="term" value="C:nucleus"/>
    <property type="evidence" value="ECO:0007669"/>
    <property type="project" value="InterPro"/>
</dbReference>
<dbReference type="Proteomes" id="UP000694410">
    <property type="component" value="Unplaced"/>
</dbReference>
<name>A0A8C0VDR5_CYACU</name>
<feature type="coiled-coil region" evidence="9">
    <location>
        <begin position="91"/>
        <end position="118"/>
    </location>
</feature>
<feature type="domain" description="Shugoshin C-terminal" evidence="11">
    <location>
        <begin position="948"/>
        <end position="970"/>
    </location>
</feature>
<evidence type="ECO:0000256" key="10">
    <source>
        <dbReference type="SAM" id="MobiDB-lite"/>
    </source>
</evidence>
<feature type="region of interest" description="Disordered" evidence="10">
    <location>
        <begin position="200"/>
        <end position="225"/>
    </location>
</feature>
<feature type="region of interest" description="Disordered" evidence="10">
    <location>
        <begin position="356"/>
        <end position="402"/>
    </location>
</feature>
<feature type="compositionally biased region" description="Basic residues" evidence="10">
    <location>
        <begin position="642"/>
        <end position="651"/>
    </location>
</feature>
<protein>
    <submittedName>
        <fullName evidence="12">Shugoshin 2-like</fullName>
    </submittedName>
</protein>
<evidence type="ECO:0000256" key="3">
    <source>
        <dbReference type="ARBA" id="ARBA00022454"/>
    </source>
</evidence>
<evidence type="ECO:0000313" key="12">
    <source>
        <dbReference type="Ensembl" id="ENSCCEP00000022631.1"/>
    </source>
</evidence>
<evidence type="ECO:0000256" key="5">
    <source>
        <dbReference type="ARBA" id="ARBA00022829"/>
    </source>
</evidence>
<feature type="compositionally biased region" description="Polar residues" evidence="10">
    <location>
        <begin position="576"/>
        <end position="600"/>
    </location>
</feature>
<feature type="compositionally biased region" description="Polar residues" evidence="10">
    <location>
        <begin position="205"/>
        <end position="218"/>
    </location>
</feature>
<dbReference type="Ensembl" id="ENSCCET00000034345.1">
    <property type="protein sequence ID" value="ENSCCEP00000022631.1"/>
    <property type="gene ID" value="ENSCCEG00000020413.1"/>
</dbReference>
<evidence type="ECO:0000313" key="13">
    <source>
        <dbReference type="Proteomes" id="UP000694410"/>
    </source>
</evidence>
<reference evidence="12" key="1">
    <citation type="submission" date="2025-08" db="UniProtKB">
        <authorList>
            <consortium name="Ensembl"/>
        </authorList>
    </citation>
    <scope>IDENTIFICATION</scope>
</reference>
<evidence type="ECO:0000256" key="2">
    <source>
        <dbReference type="ARBA" id="ARBA00010845"/>
    </source>
</evidence>
<feature type="compositionally biased region" description="Basic residues" evidence="10">
    <location>
        <begin position="989"/>
        <end position="1000"/>
    </location>
</feature>
<dbReference type="GO" id="GO:0000776">
    <property type="term" value="C:kinetochore"/>
    <property type="evidence" value="ECO:0007669"/>
    <property type="project" value="TreeGrafter"/>
</dbReference>
<feature type="compositionally biased region" description="Polar residues" evidence="10">
    <location>
        <begin position="387"/>
        <end position="397"/>
    </location>
</feature>
<comment type="similarity">
    <text evidence="2">Belongs to the shugoshin family.</text>
</comment>
<feature type="region of interest" description="Disordered" evidence="10">
    <location>
        <begin position="989"/>
        <end position="1011"/>
    </location>
</feature>
<evidence type="ECO:0000256" key="9">
    <source>
        <dbReference type="SAM" id="Coils"/>
    </source>
</evidence>
<keyword evidence="7" id="KW-0131">Cell cycle</keyword>
<proteinExistence type="inferred from homology"/>
<accession>A0A8C0VDR5</accession>
<comment type="subcellular location">
    <subcellularLocation>
        <location evidence="1">Chromosome</location>
        <location evidence="1">Centromere</location>
    </subcellularLocation>
</comment>
<keyword evidence="5" id="KW-0159">Chromosome partition</keyword>
<evidence type="ECO:0000256" key="7">
    <source>
        <dbReference type="ARBA" id="ARBA00023306"/>
    </source>
</evidence>
<feature type="region of interest" description="Disordered" evidence="10">
    <location>
        <begin position="574"/>
        <end position="664"/>
    </location>
</feature>
<evidence type="ECO:0000256" key="4">
    <source>
        <dbReference type="ARBA" id="ARBA00022618"/>
    </source>
</evidence>
<dbReference type="GO" id="GO:0051301">
    <property type="term" value="P:cell division"/>
    <property type="evidence" value="ECO:0007669"/>
    <property type="project" value="UniProtKB-KW"/>
</dbReference>
<dbReference type="InterPro" id="IPR038889">
    <property type="entry name" value="Shugoshin1/2"/>
</dbReference>
<keyword evidence="8" id="KW-0137">Centromere</keyword>
<dbReference type="InterPro" id="IPR011515">
    <property type="entry name" value="Shugoshin_C"/>
</dbReference>
<evidence type="ECO:0000256" key="8">
    <source>
        <dbReference type="ARBA" id="ARBA00023328"/>
    </source>
</evidence>
<keyword evidence="3" id="KW-0158">Chromosome</keyword>
<dbReference type="PANTHER" id="PTHR21577:SF3">
    <property type="entry name" value="SHUGOSHIN 1-RELATED"/>
    <property type="match status" value="1"/>
</dbReference>
<feature type="compositionally biased region" description="Basic residues" evidence="10">
    <location>
        <begin position="601"/>
        <end position="614"/>
    </location>
</feature>
<reference evidence="12" key="2">
    <citation type="submission" date="2025-09" db="UniProtKB">
        <authorList>
            <consortium name="Ensembl"/>
        </authorList>
    </citation>
    <scope>IDENTIFICATION</scope>
</reference>
<evidence type="ECO:0000259" key="11">
    <source>
        <dbReference type="Pfam" id="PF07557"/>
    </source>
</evidence>
<dbReference type="AlphaFoldDB" id="A0A8C0VDR5"/>
<feature type="region of interest" description="Disordered" evidence="10">
    <location>
        <begin position="711"/>
        <end position="793"/>
    </location>
</feature>
<keyword evidence="6 9" id="KW-0175">Coiled coil</keyword>
<sequence>MKTQQRIWKSKNGGKCKEKPCQLWMDTLKSMAEWESAEMSSFSLSGVRERMREKKKGALRTAKLNASLASKIKTKIINNSSIMKVSLKQNNKALALALNAEKATAQRLTQEKTILQKEVKQCHFQNAVLRHRLSFLNNTLKKMDNLMAAVRMAELSEFHTNSASLSSVRKSSMTEDSWADDVADGQLLRIPMRVPISKLHDAEQQAGSSTAIQTSSGELQRPASNAGELQRLASNESLKIVSISPKDTLLPQHNEKLQFHQEENSKKVTDTMVTEEAFHDSCIFGEVLCTTEQNPNNLPALAWESHPLSYEADEMAKHFFRLSQGHVTQRRKCSTSFATSTPSSALDMFPRVSSTQAAWGSTAQDNSSSSKNSTQQQLRSPSPLASPAQTAVISHRNSVGKETFCEQPQTKEMECGVEMDPSYSQVPEFVPVKVKSKGNCKTGEKKPVKKARTGKEKTPAIKNNAESNPGRPQGEECAQNAKKLLQSKVATCSSETEVCEMGQRTHEGAFDRKNRDCGVEHHSHSPAGVQEFGSTYEVNPAQLQSLDSVDLMQKVKKVPMFEIQSMESMQKPPVCTFSSHEVPSDDSSLQNPTKFSSVSRKSIRQKANRKTRVIRQRDDSDEEYVPSHVITPEAKAEEQPRRSLRSRKNTVRKSNSDQRNEVNGFRPWIDVQEVANDSTKDLPGNLKQRRETYIVHPLDLAGNLGCFQTEFEGGENVPPRSVPGSKGSKIPRAAKSNQKSNIKQIGGLQEKGQGEVDNNMNALKKEASCKPKPQRKRSNSRPPDTDSLAGKSDGAKVLIGSSTELASKQTVLMGKFSCITHLLSEPDTFLEEQLPEISLADSLTDFSHSLESSHVSSSAVLPVSSRLTEVSVSKSLSTEGKRMSAKSPVCLKNSLIVKKKTAEEIPEERNQVLSSSWSTPSKEPDIRPLQDLKNAWVLSPSGLEESSGRPSRRNRKPTCYKEPLINRKLRQGDPFTDSEFLHSPIYKRKKKPVKAKGMTKKMKENQEGTPEECLAAKAMKFITTERIVFERQPPNS</sequence>
<organism evidence="12 13">
    <name type="scientific">Cyanistes caeruleus</name>
    <name type="common">Eurasian blue tit</name>
    <name type="synonym">Parus caeruleus</name>
    <dbReference type="NCBI Taxonomy" id="156563"/>
    <lineage>
        <taxon>Eukaryota</taxon>
        <taxon>Metazoa</taxon>
        <taxon>Chordata</taxon>
        <taxon>Craniata</taxon>
        <taxon>Vertebrata</taxon>
        <taxon>Euteleostomi</taxon>
        <taxon>Archelosauria</taxon>
        <taxon>Archosauria</taxon>
        <taxon>Dinosauria</taxon>
        <taxon>Saurischia</taxon>
        <taxon>Theropoda</taxon>
        <taxon>Coelurosauria</taxon>
        <taxon>Aves</taxon>
        <taxon>Neognathae</taxon>
        <taxon>Neoaves</taxon>
        <taxon>Telluraves</taxon>
        <taxon>Australaves</taxon>
        <taxon>Passeriformes</taxon>
        <taxon>Paridae</taxon>
        <taxon>Cyanistes</taxon>
    </lineage>
</organism>
<keyword evidence="4" id="KW-0132">Cell division</keyword>
<feature type="region of interest" description="Disordered" evidence="10">
    <location>
        <begin position="437"/>
        <end position="476"/>
    </location>
</feature>
<gene>
    <name evidence="12" type="primary">LOC111932427</name>
</gene>
<evidence type="ECO:0000256" key="6">
    <source>
        <dbReference type="ARBA" id="ARBA00023054"/>
    </source>
</evidence>
<feature type="compositionally biased region" description="Low complexity" evidence="10">
    <location>
        <begin position="361"/>
        <end position="377"/>
    </location>
</feature>
<evidence type="ECO:0000256" key="1">
    <source>
        <dbReference type="ARBA" id="ARBA00004584"/>
    </source>
</evidence>
<dbReference type="PANTHER" id="PTHR21577">
    <property type="entry name" value="SHUGOSHIN"/>
    <property type="match status" value="1"/>
</dbReference>
<keyword evidence="13" id="KW-1185">Reference proteome</keyword>